<keyword evidence="5" id="KW-0505">Motor protein</keyword>
<evidence type="ECO:0000256" key="5">
    <source>
        <dbReference type="ARBA" id="ARBA00023175"/>
    </source>
</evidence>
<name>A0A7J7C9A0_TRIWF</name>
<keyword evidence="12" id="KW-1185">Reference proteome</keyword>
<keyword evidence="4 8" id="KW-0175">Coiled coil</keyword>
<dbReference type="PRINTS" id="PR00380">
    <property type="entry name" value="KINESINHEAVY"/>
</dbReference>
<evidence type="ECO:0000313" key="11">
    <source>
        <dbReference type="EMBL" id="KAF5730505.1"/>
    </source>
</evidence>
<dbReference type="PANTHER" id="PTHR37739">
    <property type="entry name" value="KINESIN-LIKE PROTEIN KIN-12D"/>
    <property type="match status" value="1"/>
</dbReference>
<evidence type="ECO:0000256" key="1">
    <source>
        <dbReference type="ARBA" id="ARBA00022701"/>
    </source>
</evidence>
<accession>A0A7J7C9A0</accession>
<protein>
    <submittedName>
        <fullName evidence="11">Kinesin-like protein KIN12B-like</fullName>
    </submittedName>
</protein>
<evidence type="ECO:0000256" key="9">
    <source>
        <dbReference type="SAM" id="MobiDB-lite"/>
    </source>
</evidence>
<proteinExistence type="inferred from homology"/>
<organism evidence="11 12">
    <name type="scientific">Tripterygium wilfordii</name>
    <name type="common">Thunder God vine</name>
    <dbReference type="NCBI Taxonomy" id="458696"/>
    <lineage>
        <taxon>Eukaryota</taxon>
        <taxon>Viridiplantae</taxon>
        <taxon>Streptophyta</taxon>
        <taxon>Embryophyta</taxon>
        <taxon>Tracheophyta</taxon>
        <taxon>Spermatophyta</taxon>
        <taxon>Magnoliopsida</taxon>
        <taxon>eudicotyledons</taxon>
        <taxon>Gunneridae</taxon>
        <taxon>Pentapetalae</taxon>
        <taxon>rosids</taxon>
        <taxon>fabids</taxon>
        <taxon>Celastrales</taxon>
        <taxon>Celastraceae</taxon>
        <taxon>Tripterygium</taxon>
    </lineage>
</organism>
<dbReference type="AlphaFoldDB" id="A0A7J7C9A0"/>
<dbReference type="InterPro" id="IPR027417">
    <property type="entry name" value="P-loop_NTPase"/>
</dbReference>
<dbReference type="InterPro" id="IPR044986">
    <property type="entry name" value="KIF15/KIN-12"/>
</dbReference>
<comment type="caution">
    <text evidence="7">Lacks conserved residue(s) required for the propagation of feature annotation.</text>
</comment>
<gene>
    <name evidence="11" type="ORF">HS088_TW19G00096</name>
</gene>
<feature type="region of interest" description="Disordered" evidence="9">
    <location>
        <begin position="351"/>
        <end position="385"/>
    </location>
</feature>
<evidence type="ECO:0000256" key="6">
    <source>
        <dbReference type="ARBA" id="ARBA00034488"/>
    </source>
</evidence>
<evidence type="ECO:0000256" key="7">
    <source>
        <dbReference type="PROSITE-ProRule" id="PRU00283"/>
    </source>
</evidence>
<evidence type="ECO:0000256" key="3">
    <source>
        <dbReference type="ARBA" id="ARBA00022840"/>
    </source>
</evidence>
<keyword evidence="2" id="KW-0547">Nucleotide-binding</keyword>
<sequence>MWGPPSAMVEDSSGKSLQGIAPRISQMIFSEIQREQQNLQGKQINYQCRCSFYEVYNDQIGDLLDQTQRNLEIRDDPKNGLYIKNLTEEYVTSYEDVTQILIKGLASRKVGATGTNSKSSRSNIIFTFIIESWCKEVSSKCFSSSKTSRICLVDLVGLDEDKLDGADRLDVREGRYAKKSLSKLGLVVKTLANGTLGRYGDVPYRSSCLTHILRESLGGNCKLAVICTISPDNTNDNQTLKTLRFAERVKSIRNEPPVINEISENDVNDLTDQIRQLKEELVREKSDGHSSVKSNYSGYFRGHNGRDNLNQLRVSLNRSLILPDIDNHYEKEVVVDEEDVRELRQQLDKLHSFSAEKSGGSSGNRDSIQSSVQESCETGLTSEDDVNFPEDAEIEEMELEKSSDDVVDLAGYLPGALNTSMAADSALRHSIMINPSRQSLVLQEPTFSESPKIANSQRKSVTISSTIVANQNNVPENPKVDVSRQSIKQSEHIRSSLSSSKIFPGPTESLAASLQRGLQIIDHHQRNSASNRSTVSFSFEHLSLGPCPEVDKSSCSSVKTLAEETPSGSFLCVSCRQKRDINSKEAQVDGNQLAKATQREKELENICREQSDKIEQLNHLVEQYKQNNTLCFDEDVKNEIIPYEELKVEDHDSLKDGNKCLKEKESELDTMKGMVDHGNGTTYFDINEKEEFLKEIQSLRSKLQSYKDASLEKSTEKLRSSLLARSIQLRKSVDTRPNGEDELEKERQRWTEMESDWISLTDEMRIDIETHRQHAEKVEMELKLEKKYTEELDDALHRAVLGHARIIEHYNELQEKYNDLLGKHRAIMEGIAEVKRAAAKAGAKGHGAKFAKSMAAELSALRFEREKEREFLRKENKNLKVQLRDTAEAVHAAGELLVRLREAEQAASVAEDNFTNLQQENDKLRKQMEKLKRKHKMEVVTMKQYMAESRLPESALQPLYREDSDAAISNSIMDDDQAWRAEFGAIYQEHY</sequence>
<dbReference type="PROSITE" id="PS50067">
    <property type="entry name" value="KINESIN_MOTOR_2"/>
    <property type="match status" value="1"/>
</dbReference>
<dbReference type="Pfam" id="PF00225">
    <property type="entry name" value="Kinesin"/>
    <property type="match status" value="1"/>
</dbReference>
<comment type="similarity">
    <text evidence="6">Belongs to the TRAFAC class myosin-kinesin ATPase superfamily. Kinesin family. KIN-12 subfamily.</text>
</comment>
<dbReference type="FunCoup" id="A0A7J7C9A0">
    <property type="interactions" value="363"/>
</dbReference>
<feature type="coiled-coil region" evidence="8">
    <location>
        <begin position="593"/>
        <end position="627"/>
    </location>
</feature>
<dbReference type="GO" id="GO:0008017">
    <property type="term" value="F:microtubule binding"/>
    <property type="evidence" value="ECO:0007669"/>
    <property type="project" value="InterPro"/>
</dbReference>
<keyword evidence="1" id="KW-0493">Microtubule</keyword>
<feature type="coiled-coil region" evidence="8">
    <location>
        <begin position="260"/>
        <end position="287"/>
    </location>
</feature>
<dbReference type="InterPro" id="IPR001752">
    <property type="entry name" value="Kinesin_motor_dom"/>
</dbReference>
<evidence type="ECO:0000256" key="2">
    <source>
        <dbReference type="ARBA" id="ARBA00022741"/>
    </source>
</evidence>
<feature type="coiled-coil region" evidence="8">
    <location>
        <begin position="869"/>
        <end position="937"/>
    </location>
</feature>
<dbReference type="InParanoid" id="A0A7J7C9A0"/>
<dbReference type="GO" id="GO:0003777">
    <property type="term" value="F:microtubule motor activity"/>
    <property type="evidence" value="ECO:0007669"/>
    <property type="project" value="InterPro"/>
</dbReference>
<comment type="caution">
    <text evidence="11">The sequence shown here is derived from an EMBL/GenBank/DDBJ whole genome shotgun (WGS) entry which is preliminary data.</text>
</comment>
<dbReference type="InterPro" id="IPR036961">
    <property type="entry name" value="Kinesin_motor_dom_sf"/>
</dbReference>
<reference evidence="11 12" key="1">
    <citation type="journal article" date="2020" name="Nat. Commun.">
        <title>Genome of Tripterygium wilfordii and identification of cytochrome P450 involved in triptolide biosynthesis.</title>
        <authorList>
            <person name="Tu L."/>
            <person name="Su P."/>
            <person name="Zhang Z."/>
            <person name="Gao L."/>
            <person name="Wang J."/>
            <person name="Hu T."/>
            <person name="Zhou J."/>
            <person name="Zhang Y."/>
            <person name="Zhao Y."/>
            <person name="Liu Y."/>
            <person name="Song Y."/>
            <person name="Tong Y."/>
            <person name="Lu Y."/>
            <person name="Yang J."/>
            <person name="Xu C."/>
            <person name="Jia M."/>
            <person name="Peters R.J."/>
            <person name="Huang L."/>
            <person name="Gao W."/>
        </authorList>
    </citation>
    <scope>NUCLEOTIDE SEQUENCE [LARGE SCALE GENOMIC DNA]</scope>
    <source>
        <strain evidence="12">cv. XIE 37</strain>
        <tissue evidence="11">Leaf</tissue>
    </source>
</reference>
<evidence type="ECO:0000256" key="8">
    <source>
        <dbReference type="SAM" id="Coils"/>
    </source>
</evidence>
<dbReference type="GO" id="GO:0007018">
    <property type="term" value="P:microtubule-based movement"/>
    <property type="evidence" value="ECO:0007669"/>
    <property type="project" value="InterPro"/>
</dbReference>
<keyword evidence="3" id="KW-0067">ATP-binding</keyword>
<feature type="domain" description="Kinesin motor" evidence="10">
    <location>
        <begin position="1"/>
        <end position="252"/>
    </location>
</feature>
<dbReference type="EMBL" id="JAAARO010000019">
    <property type="protein sequence ID" value="KAF5730505.1"/>
    <property type="molecule type" value="Genomic_DNA"/>
</dbReference>
<dbReference type="GO" id="GO:0005524">
    <property type="term" value="F:ATP binding"/>
    <property type="evidence" value="ECO:0007669"/>
    <property type="project" value="UniProtKB-KW"/>
</dbReference>
<dbReference type="PANTHER" id="PTHR37739:SF16">
    <property type="entry name" value="KINESIN-LIKE PROTEIN"/>
    <property type="match status" value="1"/>
</dbReference>
<dbReference type="SMART" id="SM00129">
    <property type="entry name" value="KISc"/>
    <property type="match status" value="1"/>
</dbReference>
<feature type="compositionally biased region" description="Polar residues" evidence="9">
    <location>
        <begin position="363"/>
        <end position="381"/>
    </location>
</feature>
<evidence type="ECO:0000259" key="10">
    <source>
        <dbReference type="PROSITE" id="PS50067"/>
    </source>
</evidence>
<evidence type="ECO:0000256" key="4">
    <source>
        <dbReference type="ARBA" id="ARBA00023054"/>
    </source>
</evidence>
<dbReference type="Gene3D" id="3.40.850.10">
    <property type="entry name" value="Kinesin motor domain"/>
    <property type="match status" value="1"/>
</dbReference>
<dbReference type="SUPFAM" id="SSF52540">
    <property type="entry name" value="P-loop containing nucleoside triphosphate hydrolases"/>
    <property type="match status" value="1"/>
</dbReference>
<dbReference type="Proteomes" id="UP000593562">
    <property type="component" value="Unassembled WGS sequence"/>
</dbReference>
<evidence type="ECO:0000313" key="12">
    <source>
        <dbReference type="Proteomes" id="UP000593562"/>
    </source>
</evidence>
<dbReference type="GO" id="GO:0005874">
    <property type="term" value="C:microtubule"/>
    <property type="evidence" value="ECO:0007669"/>
    <property type="project" value="UniProtKB-KW"/>
</dbReference>